<protein>
    <submittedName>
        <fullName evidence="3">Uncharacterized protein</fullName>
    </submittedName>
</protein>
<dbReference type="OrthoDB" id="8900379at2"/>
<proteinExistence type="predicted"/>
<accession>A0A370FF61</accession>
<evidence type="ECO:0000256" key="2">
    <source>
        <dbReference type="SAM" id="Phobius"/>
    </source>
</evidence>
<gene>
    <name evidence="3" type="ORF">DFR41_104106</name>
</gene>
<evidence type="ECO:0000313" key="3">
    <source>
        <dbReference type="EMBL" id="RDI25052.1"/>
    </source>
</evidence>
<dbReference type="Proteomes" id="UP000255265">
    <property type="component" value="Unassembled WGS sequence"/>
</dbReference>
<sequence>MQPLSFGRWEHWMLASAVVMGLAALAWRLWDGSRAWRQRHHRIDTARSRSGTLAMPLQGGNASAMASPPAPPPAAARPAPHSALYDNPHPTLRIQYTDIYGQASDRVITVERLDLYRQVIVARGTGREDLRTLSIGRIRIARDAGTGAHFSLGQWIDRMRSRQAGTAHDA</sequence>
<evidence type="ECO:0000313" key="4">
    <source>
        <dbReference type="Proteomes" id="UP000255265"/>
    </source>
</evidence>
<keyword evidence="2" id="KW-1133">Transmembrane helix</keyword>
<dbReference type="RefSeq" id="WP_114802936.1">
    <property type="nucleotide sequence ID" value="NZ_QQAV01000004.1"/>
</dbReference>
<evidence type="ECO:0000256" key="1">
    <source>
        <dbReference type="SAM" id="MobiDB-lite"/>
    </source>
</evidence>
<reference evidence="3 4" key="1">
    <citation type="submission" date="2018-07" db="EMBL/GenBank/DDBJ databases">
        <title>Genomic Encyclopedia of Type Strains, Phase IV (KMG-IV): sequencing the most valuable type-strain genomes for metagenomic binning, comparative biology and taxonomic classification.</title>
        <authorList>
            <person name="Goeker M."/>
        </authorList>
    </citation>
    <scope>NUCLEOTIDE SEQUENCE [LARGE SCALE GENOMIC DNA]</scope>
    <source>
        <strain evidence="3 4">DSM 21352</strain>
    </source>
</reference>
<keyword evidence="2" id="KW-0812">Transmembrane</keyword>
<keyword evidence="4" id="KW-1185">Reference proteome</keyword>
<feature type="transmembrane region" description="Helical" evidence="2">
    <location>
        <begin position="12"/>
        <end position="30"/>
    </location>
</feature>
<dbReference type="AlphaFoldDB" id="A0A370FF61"/>
<feature type="region of interest" description="Disordered" evidence="1">
    <location>
        <begin position="58"/>
        <end position="84"/>
    </location>
</feature>
<comment type="caution">
    <text evidence="3">The sequence shown here is derived from an EMBL/GenBank/DDBJ whole genome shotgun (WGS) entry which is preliminary data.</text>
</comment>
<keyword evidence="2" id="KW-0472">Membrane</keyword>
<organism evidence="3 4">
    <name type="scientific">Pseudacidovorax intermedius</name>
    <dbReference type="NCBI Taxonomy" id="433924"/>
    <lineage>
        <taxon>Bacteria</taxon>
        <taxon>Pseudomonadati</taxon>
        <taxon>Pseudomonadota</taxon>
        <taxon>Betaproteobacteria</taxon>
        <taxon>Burkholderiales</taxon>
        <taxon>Comamonadaceae</taxon>
        <taxon>Pseudacidovorax</taxon>
    </lineage>
</organism>
<dbReference type="EMBL" id="QQAV01000004">
    <property type="protein sequence ID" value="RDI25052.1"/>
    <property type="molecule type" value="Genomic_DNA"/>
</dbReference>
<name>A0A370FF61_9BURK</name>